<dbReference type="Gene3D" id="3.30.300.210">
    <property type="entry name" value="Nutrient germinant receptor protein C, domain 3"/>
    <property type="match status" value="1"/>
</dbReference>
<gene>
    <name evidence="10" type="ORF">PWYN_09385</name>
</gene>
<dbReference type="AlphaFoldDB" id="A0A098MBU6"/>
<dbReference type="PANTHER" id="PTHR35789:SF1">
    <property type="entry name" value="SPORE GERMINATION PROTEIN B3"/>
    <property type="match status" value="1"/>
</dbReference>
<evidence type="ECO:0000313" key="11">
    <source>
        <dbReference type="Proteomes" id="UP000029734"/>
    </source>
</evidence>
<accession>A0A098MBU6</accession>
<dbReference type="NCBIfam" id="TIGR02887">
    <property type="entry name" value="spore_ger_x_C"/>
    <property type="match status" value="1"/>
</dbReference>
<dbReference type="OrthoDB" id="2569624at2"/>
<feature type="domain" description="Spore germination protein N-terminal" evidence="9">
    <location>
        <begin position="24"/>
        <end position="209"/>
    </location>
</feature>
<evidence type="ECO:0000256" key="2">
    <source>
        <dbReference type="ARBA" id="ARBA00007886"/>
    </source>
</evidence>
<keyword evidence="6" id="KW-0564">Palmitate</keyword>
<dbReference type="InterPro" id="IPR057336">
    <property type="entry name" value="GerAC_N"/>
</dbReference>
<comment type="subcellular location">
    <subcellularLocation>
        <location evidence="1">Membrane</location>
        <topology evidence="1">Lipid-anchor</topology>
    </subcellularLocation>
</comment>
<dbReference type="PROSITE" id="PS51257">
    <property type="entry name" value="PROKAR_LIPOPROTEIN"/>
    <property type="match status" value="1"/>
</dbReference>
<dbReference type="EMBL" id="JQCR01000002">
    <property type="protein sequence ID" value="KGE19528.1"/>
    <property type="molecule type" value="Genomic_DNA"/>
</dbReference>
<dbReference type="eggNOG" id="ENOG502ZT3R">
    <property type="taxonomic scope" value="Bacteria"/>
</dbReference>
<dbReference type="Proteomes" id="UP000029734">
    <property type="component" value="Unassembled WGS sequence"/>
</dbReference>
<keyword evidence="4" id="KW-0732">Signal</keyword>
<dbReference type="Pfam" id="PF25198">
    <property type="entry name" value="Spore_GerAC_N"/>
    <property type="match status" value="1"/>
</dbReference>
<dbReference type="PANTHER" id="PTHR35789">
    <property type="entry name" value="SPORE GERMINATION PROTEIN B3"/>
    <property type="match status" value="1"/>
</dbReference>
<sequence>MRRRGVILLLLAGCILLSGCWSSSPIEDLNIQVGIALDAADETGMEKEFEKKGGKYPKRNKITCTYQFIIPEGSSSGSKRDGTQSKIYYNMSDTGDSIFETIRELSLRTNRNPVGHHLKTIVIGESLARTTNLAELIDFFTRDNDIRLSVLVLVSKGKASEVLGQALPNQIPALVLKGIYNNRDRNTRIWEPLSLAKLIGPLHGKTSFIVQNVISSGKEPKFAGAGVIKGETGKLVGFLDESGVEGLIWLTGRGKGGVLKMHDAEDDKLITYEIKTIGSKIKAKVKGDDISFQVKVESTGRYIEMFVPGGEPLDESRIKKDERVLEKHVKEMIQKTVAKMQGEFHVDAAEFGRILHIQHPDVWNKVKENWDDTFSHTPITYEVKIDIKDYGASGTMIE</sequence>
<keyword evidence="11" id="KW-1185">Reference proteome</keyword>
<dbReference type="RefSeq" id="WP_036650535.1">
    <property type="nucleotide sequence ID" value="NZ_JQCR01000002.1"/>
</dbReference>
<organism evidence="10 11">
    <name type="scientific">Paenibacillus wynnii</name>
    <dbReference type="NCBI Taxonomy" id="268407"/>
    <lineage>
        <taxon>Bacteria</taxon>
        <taxon>Bacillati</taxon>
        <taxon>Bacillota</taxon>
        <taxon>Bacilli</taxon>
        <taxon>Bacillales</taxon>
        <taxon>Paenibacillaceae</taxon>
        <taxon>Paenibacillus</taxon>
    </lineage>
</organism>
<protein>
    <submittedName>
        <fullName evidence="10">Uncharacterized protein</fullName>
    </submittedName>
</protein>
<comment type="similarity">
    <text evidence="2">Belongs to the GerABKC lipoprotein family.</text>
</comment>
<evidence type="ECO:0000259" key="8">
    <source>
        <dbReference type="Pfam" id="PF05504"/>
    </source>
</evidence>
<reference evidence="10 11" key="2">
    <citation type="submission" date="2014-10" db="EMBL/GenBank/DDBJ databases">
        <title>Comparative genomics of the Paenibacillus odorifer group.</title>
        <authorList>
            <person name="Tsai Y.-C."/>
            <person name="Martin N."/>
            <person name="Korlach J."/>
            <person name="Wiedmann M."/>
        </authorList>
    </citation>
    <scope>NUCLEOTIDE SEQUENCE [LARGE SCALE GENOMIC DNA]</scope>
    <source>
        <strain evidence="10 11">DSM 18334</strain>
    </source>
</reference>
<dbReference type="GO" id="GO:0016020">
    <property type="term" value="C:membrane"/>
    <property type="evidence" value="ECO:0007669"/>
    <property type="project" value="UniProtKB-SubCell"/>
</dbReference>
<dbReference type="InterPro" id="IPR008844">
    <property type="entry name" value="Spore_GerAC-like"/>
</dbReference>
<comment type="caution">
    <text evidence="10">The sequence shown here is derived from an EMBL/GenBank/DDBJ whole genome shotgun (WGS) entry which is preliminary data.</text>
</comment>
<keyword evidence="5" id="KW-0472">Membrane</keyword>
<reference evidence="10 11" key="1">
    <citation type="submission" date="2014-08" db="EMBL/GenBank/DDBJ databases">
        <authorList>
            <person name="den Bakker H.C."/>
        </authorList>
    </citation>
    <scope>NUCLEOTIDE SEQUENCE [LARGE SCALE GENOMIC DNA]</scope>
    <source>
        <strain evidence="10 11">DSM 18334</strain>
    </source>
</reference>
<keyword evidence="7" id="KW-0449">Lipoprotein</keyword>
<dbReference type="GO" id="GO:0009847">
    <property type="term" value="P:spore germination"/>
    <property type="evidence" value="ECO:0007669"/>
    <property type="project" value="InterPro"/>
</dbReference>
<evidence type="ECO:0000256" key="5">
    <source>
        <dbReference type="ARBA" id="ARBA00023136"/>
    </source>
</evidence>
<evidence type="ECO:0000256" key="3">
    <source>
        <dbReference type="ARBA" id="ARBA00022544"/>
    </source>
</evidence>
<evidence type="ECO:0000256" key="6">
    <source>
        <dbReference type="ARBA" id="ARBA00023139"/>
    </source>
</evidence>
<evidence type="ECO:0000256" key="7">
    <source>
        <dbReference type="ARBA" id="ARBA00023288"/>
    </source>
</evidence>
<evidence type="ECO:0000259" key="9">
    <source>
        <dbReference type="Pfam" id="PF25198"/>
    </source>
</evidence>
<evidence type="ECO:0000256" key="4">
    <source>
        <dbReference type="ARBA" id="ARBA00022729"/>
    </source>
</evidence>
<dbReference type="InterPro" id="IPR046953">
    <property type="entry name" value="Spore_GerAC-like_C"/>
</dbReference>
<keyword evidence="3" id="KW-0309">Germination</keyword>
<dbReference type="Pfam" id="PF05504">
    <property type="entry name" value="Spore_GerAC"/>
    <property type="match status" value="1"/>
</dbReference>
<name>A0A098MBU6_9BACL</name>
<feature type="domain" description="Spore germination GerAC-like C-terminal" evidence="8">
    <location>
        <begin position="224"/>
        <end position="391"/>
    </location>
</feature>
<dbReference type="STRING" id="268407.PWYN_09385"/>
<proteinExistence type="inferred from homology"/>
<dbReference type="InterPro" id="IPR038501">
    <property type="entry name" value="Spore_GerAC_C_sf"/>
</dbReference>
<evidence type="ECO:0000313" key="10">
    <source>
        <dbReference type="EMBL" id="KGE19528.1"/>
    </source>
</evidence>
<evidence type="ECO:0000256" key="1">
    <source>
        <dbReference type="ARBA" id="ARBA00004635"/>
    </source>
</evidence>